<proteinExistence type="predicted"/>
<feature type="transmembrane region" description="Helical" evidence="6">
    <location>
        <begin position="282"/>
        <end position="303"/>
    </location>
</feature>
<dbReference type="EMBL" id="JPGN01000034">
    <property type="protein sequence ID" value="KFI19905.1"/>
    <property type="molecule type" value="Genomic_DNA"/>
</dbReference>
<feature type="transmembrane region" description="Helical" evidence="6">
    <location>
        <begin position="455"/>
        <end position="475"/>
    </location>
</feature>
<comment type="caution">
    <text evidence="9">The sequence shown here is derived from an EMBL/GenBank/DDBJ whole genome shotgun (WGS) entry which is preliminary data.</text>
</comment>
<evidence type="ECO:0000259" key="8">
    <source>
        <dbReference type="Pfam" id="PF00662"/>
    </source>
</evidence>
<dbReference type="HOGENOM" id="CLU_007100_6_2_6"/>
<dbReference type="InterPro" id="IPR003945">
    <property type="entry name" value="NU5C-like"/>
</dbReference>
<organism evidence="9 10">
    <name type="scientific">Nitrosococcus oceani C-27</name>
    <dbReference type="NCBI Taxonomy" id="314279"/>
    <lineage>
        <taxon>Bacteria</taxon>
        <taxon>Pseudomonadati</taxon>
        <taxon>Pseudomonadota</taxon>
        <taxon>Gammaproteobacteria</taxon>
        <taxon>Chromatiales</taxon>
        <taxon>Chromatiaceae</taxon>
        <taxon>Nitrosococcus</taxon>
    </lineage>
</organism>
<dbReference type="GO" id="GO:0016020">
    <property type="term" value="C:membrane"/>
    <property type="evidence" value="ECO:0007669"/>
    <property type="project" value="UniProtKB-SubCell"/>
</dbReference>
<evidence type="ECO:0000256" key="3">
    <source>
        <dbReference type="ARBA" id="ARBA00022989"/>
    </source>
</evidence>
<comment type="subcellular location">
    <subcellularLocation>
        <location evidence="1">Endomembrane system</location>
        <topology evidence="1">Multi-pass membrane protein</topology>
    </subcellularLocation>
    <subcellularLocation>
        <location evidence="5">Membrane</location>
        <topology evidence="5">Multi-pass membrane protein</topology>
    </subcellularLocation>
</comment>
<keyword evidence="4 6" id="KW-0472">Membrane</keyword>
<feature type="transmembrane region" description="Helical" evidence="6">
    <location>
        <begin position="119"/>
        <end position="136"/>
    </location>
</feature>
<dbReference type="PANTHER" id="PTHR42829:SF2">
    <property type="entry name" value="NADH-UBIQUINONE OXIDOREDUCTASE CHAIN 5"/>
    <property type="match status" value="1"/>
</dbReference>
<evidence type="ECO:0000256" key="2">
    <source>
        <dbReference type="ARBA" id="ARBA00022692"/>
    </source>
</evidence>
<keyword evidence="2 5" id="KW-0812">Transmembrane</keyword>
<feature type="domain" description="NADH:quinone oxidoreductase/Mrp antiporter transmembrane" evidence="7">
    <location>
        <begin position="136"/>
        <end position="430"/>
    </location>
</feature>
<dbReference type="NCBIfam" id="NF005141">
    <property type="entry name" value="PRK06590.1"/>
    <property type="match status" value="1"/>
</dbReference>
<evidence type="ECO:0000256" key="4">
    <source>
        <dbReference type="ARBA" id="ARBA00023136"/>
    </source>
</evidence>
<evidence type="ECO:0000259" key="7">
    <source>
        <dbReference type="Pfam" id="PF00361"/>
    </source>
</evidence>
<evidence type="ECO:0000256" key="5">
    <source>
        <dbReference type="RuleBase" id="RU000320"/>
    </source>
</evidence>
<dbReference type="Pfam" id="PF00361">
    <property type="entry name" value="Proton_antipo_M"/>
    <property type="match status" value="1"/>
</dbReference>
<dbReference type="GO" id="GO:0012505">
    <property type="term" value="C:endomembrane system"/>
    <property type="evidence" value="ECO:0007669"/>
    <property type="project" value="UniProtKB-SubCell"/>
</dbReference>
<evidence type="ECO:0000313" key="9">
    <source>
        <dbReference type="EMBL" id="KFI19905.1"/>
    </source>
</evidence>
<dbReference type="GO" id="GO:0042773">
    <property type="term" value="P:ATP synthesis coupled electron transport"/>
    <property type="evidence" value="ECO:0007669"/>
    <property type="project" value="InterPro"/>
</dbReference>
<feature type="transmembrane region" description="Helical" evidence="6">
    <location>
        <begin position="509"/>
        <end position="530"/>
    </location>
</feature>
<feature type="transmembrane region" description="Helical" evidence="6">
    <location>
        <begin position="182"/>
        <end position="204"/>
    </location>
</feature>
<dbReference type="GO" id="GO:0008137">
    <property type="term" value="F:NADH dehydrogenase (ubiquinone) activity"/>
    <property type="evidence" value="ECO:0007669"/>
    <property type="project" value="InterPro"/>
</dbReference>
<dbReference type="Gene3D" id="1.20.5.2700">
    <property type="match status" value="1"/>
</dbReference>
<dbReference type="GO" id="GO:0015990">
    <property type="term" value="P:electron transport coupled proton transport"/>
    <property type="evidence" value="ECO:0007669"/>
    <property type="project" value="TreeGrafter"/>
</dbReference>
<protein>
    <submittedName>
        <fullName evidence="9">NADH-quinone oxidoreductase subunit L</fullName>
    </submittedName>
</protein>
<evidence type="ECO:0000256" key="1">
    <source>
        <dbReference type="ARBA" id="ARBA00004127"/>
    </source>
</evidence>
<feature type="transmembrane region" description="Helical" evidence="6">
    <location>
        <begin position="379"/>
        <end position="400"/>
    </location>
</feature>
<accession>A0A0E2Z8F6</accession>
<dbReference type="AlphaFoldDB" id="A0A0E2Z8F6"/>
<dbReference type="InterPro" id="IPR018393">
    <property type="entry name" value="NADHpl_OxRdtase_5_subgr"/>
</dbReference>
<feature type="transmembrane region" description="Helical" evidence="6">
    <location>
        <begin position="638"/>
        <end position="656"/>
    </location>
</feature>
<feature type="transmembrane region" description="Helical" evidence="6">
    <location>
        <begin position="210"/>
        <end position="231"/>
    </location>
</feature>
<gene>
    <name evidence="9" type="ORF">IB75_05770</name>
</gene>
<feature type="domain" description="NADH-Ubiquinone oxidoreductase (complex I) chain 5 N-terminal" evidence="8">
    <location>
        <begin position="70"/>
        <end position="120"/>
    </location>
</feature>
<reference evidence="9 10" key="1">
    <citation type="submission" date="2014-07" db="EMBL/GenBank/DDBJ databases">
        <title>Comparative analysis of Nitrosococcus oceani genome inventories of strains from Pacific and Atlantic gyres.</title>
        <authorList>
            <person name="Lim C.K."/>
            <person name="Wang L."/>
            <person name="Sayavedra-Soto L.A."/>
            <person name="Klotz M.G."/>
        </authorList>
    </citation>
    <scope>NUCLEOTIDE SEQUENCE [LARGE SCALE GENOMIC DNA]</scope>
    <source>
        <strain evidence="9 10">C-27</strain>
    </source>
</reference>
<dbReference type="PRINTS" id="PR01435">
    <property type="entry name" value="NPOXDRDTASE5"/>
</dbReference>
<name>A0A0E2Z8F6_9GAMM</name>
<dbReference type="PANTHER" id="PTHR42829">
    <property type="entry name" value="NADH-UBIQUINONE OXIDOREDUCTASE CHAIN 5"/>
    <property type="match status" value="1"/>
</dbReference>
<feature type="transmembrane region" description="Helical" evidence="6">
    <location>
        <begin position="34"/>
        <end position="54"/>
    </location>
</feature>
<dbReference type="InterPro" id="IPR001516">
    <property type="entry name" value="Proton_antipo_N"/>
</dbReference>
<dbReference type="PRINTS" id="PR01434">
    <property type="entry name" value="NADHDHGNASE5"/>
</dbReference>
<dbReference type="NCBIfam" id="TIGR01974">
    <property type="entry name" value="NDH_I_L"/>
    <property type="match status" value="1"/>
</dbReference>
<feature type="transmembrane region" description="Helical" evidence="6">
    <location>
        <begin position="90"/>
        <end position="107"/>
    </location>
</feature>
<sequence length="657" mass="71006">MLKLLWLIPTLPLASSVLLMLASGRLPKKLSALIGVGSVGLSALLTSGLGIAFLQSPPEGNAYTQILWTWMAIGNFTPSIGLYLDSLSLVMTLVVTWVSFLIHLYSAEFMANEAGYQRFFAYMNLFVATMLILVLADDLLFLYLGWEGVGLCSYLLIGFWYQDSANGYAARKAFVVTRIGDTAMALGLLLLVTHLGTLNIQLLMERASQAWPVGSNLAIAAAALMLGGALGKSAQLPLQTWLPDAMAGPTPVSALIHAATMVTAGVYLIARTHVLFELAPPVHGAVAVIGALTLLLAACSALVQTDIKRILAYSTMSQIGYMFLALGVGAWSAAIFHLMTHAFFKALLFLTAGVVIASLDHEHNIFKMGGLRKQLPIAFWSFLIGGASLASLPLITAGFYSKDLILSQVWSSPLGGPWLWTAGLLGALLTAVYIFRAWFMVFFGLPKAAVGKKPGMLIAIPLLILSLLSLAGGWIELPPSLGGQPLFSNLMHSALPALEAGHGDPGIEISLQLMASDISVLGVFLAYVFFLRHPHWRQTLLAKAPVLAVGRFWYVGWGFDRLYRTLLVRPLLRFAHFNRDDFIDDLSRGAVWPVAGPFLWLARVNKGDFINTFYHGIARLAQMGHQGLSRTQTGQIRWYTGSVAAGAALLIAIVVLL</sequence>
<dbReference type="GO" id="GO:0003954">
    <property type="term" value="F:NADH dehydrogenase activity"/>
    <property type="evidence" value="ECO:0007669"/>
    <property type="project" value="TreeGrafter"/>
</dbReference>
<feature type="transmembrane region" description="Helical" evidence="6">
    <location>
        <begin position="142"/>
        <end position="161"/>
    </location>
</feature>
<dbReference type="OrthoDB" id="9768329at2"/>
<dbReference type="Pfam" id="PF00662">
    <property type="entry name" value="Proton_antipo_N"/>
    <property type="match status" value="1"/>
</dbReference>
<feature type="transmembrane region" description="Helical" evidence="6">
    <location>
        <begin position="310"/>
        <end position="336"/>
    </location>
</feature>
<feature type="transmembrane region" description="Helical" evidence="6">
    <location>
        <begin position="252"/>
        <end position="270"/>
    </location>
</feature>
<evidence type="ECO:0000313" key="10">
    <source>
        <dbReference type="Proteomes" id="UP000028839"/>
    </source>
</evidence>
<feature type="transmembrane region" description="Helical" evidence="6">
    <location>
        <begin position="342"/>
        <end position="359"/>
    </location>
</feature>
<evidence type="ECO:0000256" key="6">
    <source>
        <dbReference type="SAM" id="Phobius"/>
    </source>
</evidence>
<keyword evidence="3 6" id="KW-1133">Transmembrane helix</keyword>
<dbReference type="InterPro" id="IPR001750">
    <property type="entry name" value="ND/Mrp_TM"/>
</dbReference>
<dbReference type="Proteomes" id="UP000028839">
    <property type="component" value="Unassembled WGS sequence"/>
</dbReference>
<feature type="transmembrane region" description="Helical" evidence="6">
    <location>
        <begin position="420"/>
        <end position="443"/>
    </location>
</feature>